<evidence type="ECO:0000313" key="6">
    <source>
        <dbReference type="EMBL" id="KGH45649.1"/>
    </source>
</evidence>
<evidence type="ECO:0000259" key="5">
    <source>
        <dbReference type="Pfam" id="PF09084"/>
    </source>
</evidence>
<keyword evidence="7" id="KW-1185">Reference proteome</keyword>
<dbReference type="Pfam" id="PF09084">
    <property type="entry name" value="NMT1"/>
    <property type="match status" value="1"/>
</dbReference>
<dbReference type="EMBL" id="JPMX01000075">
    <property type="protein sequence ID" value="KGH45649.1"/>
    <property type="molecule type" value="Genomic_DNA"/>
</dbReference>
<dbReference type="RefSeq" id="WP_036337112.1">
    <property type="nucleotide sequence ID" value="NZ_JPMX01000075.1"/>
</dbReference>
<reference evidence="6 7" key="1">
    <citation type="submission" date="2014-07" db="EMBL/GenBank/DDBJ databases">
        <title>Biosystematic studies on Modestobacter strains isolated from extreme hyper-arid desert soil and from historic building.</title>
        <authorList>
            <person name="Bukarasam K."/>
            <person name="Bull A."/>
            <person name="Girard G."/>
            <person name="van Wezel G."/>
            <person name="Goodfellow M."/>
        </authorList>
    </citation>
    <scope>NUCLEOTIDE SEQUENCE [LARGE SCALE GENOMIC DNA]</scope>
    <source>
        <strain evidence="6 7">KNN45-2b</strain>
    </source>
</reference>
<name>A0A098Y590_9ACTN</name>
<evidence type="ECO:0000313" key="7">
    <source>
        <dbReference type="Proteomes" id="UP000029713"/>
    </source>
</evidence>
<keyword evidence="3 4" id="KW-0732">Signal</keyword>
<accession>A0A098Y590</accession>
<dbReference type="PANTHER" id="PTHR30024:SF47">
    <property type="entry name" value="TAURINE-BINDING PERIPLASMIC PROTEIN"/>
    <property type="match status" value="1"/>
</dbReference>
<evidence type="ECO:0000256" key="3">
    <source>
        <dbReference type="ARBA" id="ARBA00022729"/>
    </source>
</evidence>
<dbReference type="OrthoDB" id="7808807at2"/>
<dbReference type="GO" id="GO:0042597">
    <property type="term" value="C:periplasmic space"/>
    <property type="evidence" value="ECO:0007669"/>
    <property type="project" value="UniProtKB-SubCell"/>
</dbReference>
<protein>
    <submittedName>
        <fullName evidence="6">Nitrate ABC transporter substrate-binding protein</fullName>
    </submittedName>
</protein>
<gene>
    <name evidence="6" type="ORF">IN07_16255</name>
</gene>
<dbReference type="Gene3D" id="3.40.190.10">
    <property type="entry name" value="Periplasmic binding protein-like II"/>
    <property type="match status" value="2"/>
</dbReference>
<comment type="subcellular location">
    <subcellularLocation>
        <location evidence="1">Periplasm</location>
    </subcellularLocation>
</comment>
<proteinExistence type="inferred from homology"/>
<comment type="similarity">
    <text evidence="2">Belongs to the bacterial solute-binding protein SsuA/TauA family.</text>
</comment>
<evidence type="ECO:0000256" key="2">
    <source>
        <dbReference type="ARBA" id="ARBA00010742"/>
    </source>
</evidence>
<dbReference type="Proteomes" id="UP000029713">
    <property type="component" value="Unassembled WGS sequence"/>
</dbReference>
<feature type="signal peptide" evidence="4">
    <location>
        <begin position="1"/>
        <end position="24"/>
    </location>
</feature>
<dbReference type="SUPFAM" id="SSF53850">
    <property type="entry name" value="Periplasmic binding protein-like II"/>
    <property type="match status" value="1"/>
</dbReference>
<comment type="caution">
    <text evidence="6">The sequence shown here is derived from an EMBL/GenBank/DDBJ whole genome shotgun (WGS) entry which is preliminary data.</text>
</comment>
<sequence length="340" mass="34447">MRNTKLLALTATVGIALTACSSGEADTDTDAAAGGEGGELQTVDVGYVQLPIFAPLYVADAKGYFADEGIDINLQTVKSGQDAVPLASAGQLDVVAAGFSAGMFSAIQSGLNVKVVGSMGVSDGSAESPTDLVAATSLVESGEVTDAGDLAGREIGAAGGAGGTGAYLLALALEEEGLSLGDVNLVNLGNPDMPTAVTNGSIAAGLISAPFSTMAIEDGTGTSLWVPPSGTSGTGVIYGEEFADSDLAQPFFDALTRAAKDLQGEDRYSEENLGIIGEATGQTAEEVAAVPLYTWLPDLAPLPDQLTAMERIWMEGGALEYEEALPESDYIDASFAEAAE</sequence>
<evidence type="ECO:0000256" key="1">
    <source>
        <dbReference type="ARBA" id="ARBA00004418"/>
    </source>
</evidence>
<dbReference type="GO" id="GO:0042918">
    <property type="term" value="P:alkanesulfonate transmembrane transport"/>
    <property type="evidence" value="ECO:0007669"/>
    <property type="project" value="TreeGrafter"/>
</dbReference>
<feature type="chain" id="PRO_5038705789" evidence="4">
    <location>
        <begin position="25"/>
        <end position="340"/>
    </location>
</feature>
<dbReference type="AlphaFoldDB" id="A0A098Y590"/>
<organism evidence="6 7">
    <name type="scientific">Modestobacter caceresii</name>
    <dbReference type="NCBI Taxonomy" id="1522368"/>
    <lineage>
        <taxon>Bacteria</taxon>
        <taxon>Bacillati</taxon>
        <taxon>Actinomycetota</taxon>
        <taxon>Actinomycetes</taxon>
        <taxon>Geodermatophilales</taxon>
        <taxon>Geodermatophilaceae</taxon>
        <taxon>Modestobacter</taxon>
    </lineage>
</organism>
<feature type="domain" description="SsuA/THI5-like" evidence="5">
    <location>
        <begin position="53"/>
        <end position="215"/>
    </location>
</feature>
<evidence type="ECO:0000256" key="4">
    <source>
        <dbReference type="SAM" id="SignalP"/>
    </source>
</evidence>
<dbReference type="PANTHER" id="PTHR30024">
    <property type="entry name" value="ALIPHATIC SULFONATES-BINDING PROTEIN-RELATED"/>
    <property type="match status" value="1"/>
</dbReference>
<dbReference type="PROSITE" id="PS51257">
    <property type="entry name" value="PROKAR_LIPOPROTEIN"/>
    <property type="match status" value="1"/>
</dbReference>
<dbReference type="InterPro" id="IPR015168">
    <property type="entry name" value="SsuA/THI5"/>
</dbReference>
<dbReference type="STRING" id="1522368.IN07_16255"/>